<keyword evidence="3" id="KW-1185">Reference proteome</keyword>
<organism evidence="2 3">
    <name type="scientific">Kitasatospora arboriphila</name>
    <dbReference type="NCBI Taxonomy" id="258052"/>
    <lineage>
        <taxon>Bacteria</taxon>
        <taxon>Bacillati</taxon>
        <taxon>Actinomycetota</taxon>
        <taxon>Actinomycetes</taxon>
        <taxon>Kitasatosporales</taxon>
        <taxon>Streptomycetaceae</taxon>
        <taxon>Kitasatospora</taxon>
    </lineage>
</organism>
<dbReference type="EMBL" id="BAAALD010000003">
    <property type="protein sequence ID" value="GAA1069981.1"/>
    <property type="molecule type" value="Genomic_DNA"/>
</dbReference>
<dbReference type="Proteomes" id="UP001499987">
    <property type="component" value="Unassembled WGS sequence"/>
</dbReference>
<sequence>MVRVSLERSGGFTGLRTTSSLDTDELAGPEADAALQALEAAGQAREAAGPSRSASPCNTVAAAAAARSCGRSSQPSYGDPPRAPIGTAQAVPPSSPASAVPVRASTRPPAVAIEQSGRPSRAAARSSSRCGGVSPCSRAASSRRTPSGTAAAPCEEACRSPQSRR</sequence>
<feature type="compositionally biased region" description="Low complexity" evidence="1">
    <location>
        <begin position="116"/>
        <end position="134"/>
    </location>
</feature>
<evidence type="ECO:0000256" key="1">
    <source>
        <dbReference type="SAM" id="MobiDB-lite"/>
    </source>
</evidence>
<name>A0ABN1TBP1_9ACTN</name>
<feature type="compositionally biased region" description="Low complexity" evidence="1">
    <location>
        <begin position="90"/>
        <end position="105"/>
    </location>
</feature>
<gene>
    <name evidence="2" type="ORF">GCM10009663_04760</name>
</gene>
<feature type="region of interest" description="Disordered" evidence="1">
    <location>
        <begin position="64"/>
        <end position="165"/>
    </location>
</feature>
<comment type="caution">
    <text evidence="2">The sequence shown here is derived from an EMBL/GenBank/DDBJ whole genome shotgun (WGS) entry which is preliminary data.</text>
</comment>
<feature type="compositionally biased region" description="Polar residues" evidence="1">
    <location>
        <begin position="139"/>
        <end position="148"/>
    </location>
</feature>
<accession>A0ABN1TBP1</accession>
<evidence type="ECO:0000313" key="2">
    <source>
        <dbReference type="EMBL" id="GAA1069981.1"/>
    </source>
</evidence>
<reference evidence="2 3" key="1">
    <citation type="journal article" date="2019" name="Int. J. Syst. Evol. Microbiol.">
        <title>The Global Catalogue of Microorganisms (GCM) 10K type strain sequencing project: providing services to taxonomists for standard genome sequencing and annotation.</title>
        <authorList>
            <consortium name="The Broad Institute Genomics Platform"/>
            <consortium name="The Broad Institute Genome Sequencing Center for Infectious Disease"/>
            <person name="Wu L."/>
            <person name="Ma J."/>
        </authorList>
    </citation>
    <scope>NUCLEOTIDE SEQUENCE [LARGE SCALE GENOMIC DNA]</scope>
    <source>
        <strain evidence="2 3">JCM 13002</strain>
    </source>
</reference>
<evidence type="ECO:0000313" key="3">
    <source>
        <dbReference type="Proteomes" id="UP001499987"/>
    </source>
</evidence>
<feature type="region of interest" description="Disordered" evidence="1">
    <location>
        <begin position="1"/>
        <end position="31"/>
    </location>
</feature>
<proteinExistence type="predicted"/>
<dbReference type="RefSeq" id="WP_344621750.1">
    <property type="nucleotide sequence ID" value="NZ_BAAALD010000003.1"/>
</dbReference>
<protein>
    <submittedName>
        <fullName evidence="2">Uncharacterized protein</fullName>
    </submittedName>
</protein>